<accession>A0A9N8YV30</accession>
<evidence type="ECO:0000313" key="1">
    <source>
        <dbReference type="EMBL" id="CAG8457717.1"/>
    </source>
</evidence>
<dbReference type="EMBL" id="CAJVPZ010000226">
    <property type="protein sequence ID" value="CAG8457717.1"/>
    <property type="molecule type" value="Genomic_DNA"/>
</dbReference>
<evidence type="ECO:0000313" key="2">
    <source>
        <dbReference type="Proteomes" id="UP000789396"/>
    </source>
</evidence>
<reference evidence="1" key="1">
    <citation type="submission" date="2021-06" db="EMBL/GenBank/DDBJ databases">
        <authorList>
            <person name="Kallberg Y."/>
            <person name="Tangrot J."/>
            <person name="Rosling A."/>
        </authorList>
    </citation>
    <scope>NUCLEOTIDE SEQUENCE</scope>
    <source>
        <strain evidence="1">IN212</strain>
    </source>
</reference>
<gene>
    <name evidence="1" type="ORF">RFULGI_LOCUS539</name>
</gene>
<organism evidence="1 2">
    <name type="scientific">Racocetra fulgida</name>
    <dbReference type="NCBI Taxonomy" id="60492"/>
    <lineage>
        <taxon>Eukaryota</taxon>
        <taxon>Fungi</taxon>
        <taxon>Fungi incertae sedis</taxon>
        <taxon>Mucoromycota</taxon>
        <taxon>Glomeromycotina</taxon>
        <taxon>Glomeromycetes</taxon>
        <taxon>Diversisporales</taxon>
        <taxon>Gigasporaceae</taxon>
        <taxon>Racocetra</taxon>
    </lineage>
</organism>
<comment type="caution">
    <text evidence="1">The sequence shown here is derived from an EMBL/GenBank/DDBJ whole genome shotgun (WGS) entry which is preliminary data.</text>
</comment>
<name>A0A9N8YV30_9GLOM</name>
<sequence length="45" mass="4981">MGALQIPARKYKLCMAVGGCVQSFTYKIMVNVAEIVYLKNGQQQS</sequence>
<keyword evidence="2" id="KW-1185">Reference proteome</keyword>
<protein>
    <submittedName>
        <fullName evidence="1">12443_t:CDS:1</fullName>
    </submittedName>
</protein>
<dbReference type="Proteomes" id="UP000789396">
    <property type="component" value="Unassembled WGS sequence"/>
</dbReference>
<proteinExistence type="predicted"/>
<dbReference type="AlphaFoldDB" id="A0A9N8YV30"/>